<feature type="transmembrane region" description="Helical" evidence="1">
    <location>
        <begin position="335"/>
        <end position="354"/>
    </location>
</feature>
<keyword evidence="1" id="KW-0812">Transmembrane</keyword>
<gene>
    <name evidence="4" type="ORF">GH815_00070</name>
</gene>
<dbReference type="InterPro" id="IPR017946">
    <property type="entry name" value="PLC-like_Pdiesterase_TIM-brl"/>
</dbReference>
<proteinExistence type="predicted"/>
<evidence type="ECO:0000256" key="2">
    <source>
        <dbReference type="SAM" id="SignalP"/>
    </source>
</evidence>
<dbReference type="NCBIfam" id="TIGR03370">
    <property type="entry name" value="VPLPA-CTERM"/>
    <property type="match status" value="1"/>
</dbReference>
<organism evidence="4 5">
    <name type="scientific">Rhodovulum strictum</name>
    <dbReference type="NCBI Taxonomy" id="58314"/>
    <lineage>
        <taxon>Bacteria</taxon>
        <taxon>Pseudomonadati</taxon>
        <taxon>Pseudomonadota</taxon>
        <taxon>Alphaproteobacteria</taxon>
        <taxon>Rhodobacterales</taxon>
        <taxon>Paracoccaceae</taxon>
        <taxon>Rhodovulum</taxon>
    </lineage>
</organism>
<dbReference type="InterPro" id="IPR022472">
    <property type="entry name" value="VPLPA-CTERM"/>
</dbReference>
<dbReference type="EMBL" id="WJPO01000001">
    <property type="protein sequence ID" value="MRH19372.1"/>
    <property type="molecule type" value="Genomic_DNA"/>
</dbReference>
<feature type="chain" id="PRO_5032825497" evidence="2">
    <location>
        <begin position="30"/>
        <end position="358"/>
    </location>
</feature>
<protein>
    <submittedName>
        <fullName evidence="4">VPLPA-CTERM sorting domain-containing protein</fullName>
    </submittedName>
</protein>
<dbReference type="SUPFAM" id="SSF51695">
    <property type="entry name" value="PLC-like phosphodiesterases"/>
    <property type="match status" value="1"/>
</dbReference>
<dbReference type="GO" id="GO:0008081">
    <property type="term" value="F:phosphoric diester hydrolase activity"/>
    <property type="evidence" value="ECO:0007669"/>
    <property type="project" value="InterPro"/>
</dbReference>
<feature type="signal peptide" evidence="2">
    <location>
        <begin position="1"/>
        <end position="29"/>
    </location>
</feature>
<keyword evidence="2" id="KW-0732">Signal</keyword>
<dbReference type="Proteomes" id="UP000466730">
    <property type="component" value="Unassembled WGS sequence"/>
</dbReference>
<feature type="domain" description="GP-PDE" evidence="3">
    <location>
        <begin position="41"/>
        <end position="327"/>
    </location>
</feature>
<evidence type="ECO:0000313" key="5">
    <source>
        <dbReference type="Proteomes" id="UP000466730"/>
    </source>
</evidence>
<sequence>MRSSQETGMTRMIATAAALAMAMIAPAQAATVYNTLSGEAPLVIAHRGASGHLPEHTLAAYELAIKMGAQVVEPDLQLTADGVLVAIHDATLTRTTNVAELFEPRNGGYLVSDFTLAEIKTLTALPTRTASTSYPDYTPSMADPFKVPTFQEVMDLVNAHNAATGAQIGIYPESKVPNNPVMNVQIVNEMKANGFDGSAPNSFLQTFSHEGARHLSELQAALGMTNGVAALGYVIKTDDVYGVYDATTAAISSLDELAGFVTGLGVNLGYDLDAGFIAAAHALGLVVHGWTFRPTTLEAAEAQFLPWIAAGMDGFFTDYPDLAVAVLDGLSPAPVPLPAGLPLLAAGVGALVLVRRRR</sequence>
<evidence type="ECO:0000313" key="4">
    <source>
        <dbReference type="EMBL" id="MRH19372.1"/>
    </source>
</evidence>
<name>A0A844BE64_9RHOB</name>
<accession>A0A844BE64</accession>
<dbReference type="OrthoDB" id="1854250at2"/>
<evidence type="ECO:0000256" key="1">
    <source>
        <dbReference type="SAM" id="Phobius"/>
    </source>
</evidence>
<dbReference type="Pfam" id="PF03009">
    <property type="entry name" value="GDPD"/>
    <property type="match status" value="1"/>
</dbReference>
<keyword evidence="5" id="KW-1185">Reference proteome</keyword>
<keyword evidence="1" id="KW-0472">Membrane</keyword>
<dbReference type="PANTHER" id="PTHR46211">
    <property type="entry name" value="GLYCEROPHOSPHORYL DIESTER PHOSPHODIESTERASE"/>
    <property type="match status" value="1"/>
</dbReference>
<dbReference type="AlphaFoldDB" id="A0A844BE64"/>
<keyword evidence="1" id="KW-1133">Transmembrane helix</keyword>
<dbReference type="GO" id="GO:0006629">
    <property type="term" value="P:lipid metabolic process"/>
    <property type="evidence" value="ECO:0007669"/>
    <property type="project" value="InterPro"/>
</dbReference>
<dbReference type="PANTHER" id="PTHR46211:SF1">
    <property type="entry name" value="GLYCEROPHOSPHODIESTER PHOSPHODIESTERASE, CYTOPLASMIC"/>
    <property type="match status" value="1"/>
</dbReference>
<dbReference type="PROSITE" id="PS51704">
    <property type="entry name" value="GP_PDE"/>
    <property type="match status" value="1"/>
</dbReference>
<evidence type="ECO:0000259" key="3">
    <source>
        <dbReference type="PROSITE" id="PS51704"/>
    </source>
</evidence>
<dbReference type="Gene3D" id="3.20.20.190">
    <property type="entry name" value="Phosphatidylinositol (PI) phosphodiesterase"/>
    <property type="match status" value="1"/>
</dbReference>
<comment type="caution">
    <text evidence="4">The sequence shown here is derived from an EMBL/GenBank/DDBJ whole genome shotgun (WGS) entry which is preliminary data.</text>
</comment>
<reference evidence="4 5" key="1">
    <citation type="submission" date="2019-11" db="EMBL/GenBank/DDBJ databases">
        <title>Draft Whole-Genome sequence of the marine photosynthetic bacterium Rhodovulum strictum DSM 11289.</title>
        <authorList>
            <person name="Kyndt J.A."/>
            <person name="Meyer T.E."/>
        </authorList>
    </citation>
    <scope>NUCLEOTIDE SEQUENCE [LARGE SCALE GENOMIC DNA]</scope>
    <source>
        <strain evidence="4 5">DSM 11289</strain>
    </source>
</reference>
<dbReference type="InterPro" id="IPR030395">
    <property type="entry name" value="GP_PDE_dom"/>
</dbReference>